<sequence length="117" mass="12689">MQDKQKVTLYLPPELHRQLKIRAAVASEAMSTLAEKALVFYLTHPEVVEQVEAAHGQAHRVYNCPGCTTPVVLRDGELAPLGQQSDEILLEEGLPAGEKIQVGAASESSNQETLVPC</sequence>
<evidence type="ECO:0000313" key="2">
    <source>
        <dbReference type="Proteomes" id="UP000646053"/>
    </source>
</evidence>
<dbReference type="InterPro" id="IPR013321">
    <property type="entry name" value="Arc_rbn_hlx_hlx"/>
</dbReference>
<accession>A0A8J7Z7C1</accession>
<dbReference type="GO" id="GO:0006355">
    <property type="term" value="P:regulation of DNA-templated transcription"/>
    <property type="evidence" value="ECO:0007669"/>
    <property type="project" value="InterPro"/>
</dbReference>
<protein>
    <submittedName>
        <fullName evidence="1">Uncharacterized protein</fullName>
    </submittedName>
</protein>
<proteinExistence type="predicted"/>
<dbReference type="Proteomes" id="UP000646053">
    <property type="component" value="Unassembled WGS sequence"/>
</dbReference>
<reference evidence="1" key="1">
    <citation type="submission" date="2019-12" db="EMBL/GenBank/DDBJ databases">
        <title>High-Quality draft genome sequences of three cyanobacteria isolated from the limestone walls of the Old Cathedral of Coimbra.</title>
        <authorList>
            <person name="Tiago I."/>
            <person name="Soares F."/>
            <person name="Portugal A."/>
        </authorList>
    </citation>
    <scope>NUCLEOTIDE SEQUENCE</scope>
    <source>
        <strain evidence="1">A</strain>
    </source>
</reference>
<dbReference type="InterPro" id="IPR010985">
    <property type="entry name" value="Ribbon_hlx_hlx"/>
</dbReference>
<organism evidence="1 2">
    <name type="scientific">Myxacorys almedinensis A</name>
    <dbReference type="NCBI Taxonomy" id="2690445"/>
    <lineage>
        <taxon>Bacteria</taxon>
        <taxon>Bacillati</taxon>
        <taxon>Cyanobacteriota</taxon>
        <taxon>Cyanophyceae</taxon>
        <taxon>Leptolyngbyales</taxon>
        <taxon>Leptolyngbyaceae</taxon>
        <taxon>Myxacorys</taxon>
        <taxon>Myxacorys almedinensis</taxon>
    </lineage>
</organism>
<name>A0A8J7Z7C1_9CYAN</name>
<dbReference type="Gene3D" id="1.10.1220.10">
    <property type="entry name" value="Met repressor-like"/>
    <property type="match status" value="1"/>
</dbReference>
<comment type="caution">
    <text evidence="1">The sequence shown here is derived from an EMBL/GenBank/DDBJ whole genome shotgun (WGS) entry which is preliminary data.</text>
</comment>
<dbReference type="EMBL" id="WVIE01000010">
    <property type="protein sequence ID" value="NDJ17743.1"/>
    <property type="molecule type" value="Genomic_DNA"/>
</dbReference>
<keyword evidence="2" id="KW-1185">Reference proteome</keyword>
<evidence type="ECO:0000313" key="1">
    <source>
        <dbReference type="EMBL" id="NDJ17743.1"/>
    </source>
</evidence>
<dbReference type="AlphaFoldDB" id="A0A8J7Z7C1"/>
<dbReference type="RefSeq" id="WP_162423260.1">
    <property type="nucleotide sequence ID" value="NZ_WVIE01000010.1"/>
</dbReference>
<gene>
    <name evidence="1" type="ORF">GS601_10645</name>
</gene>
<dbReference type="SUPFAM" id="SSF47598">
    <property type="entry name" value="Ribbon-helix-helix"/>
    <property type="match status" value="1"/>
</dbReference>